<dbReference type="Pfam" id="PF07687">
    <property type="entry name" value="M20_dimer"/>
    <property type="match status" value="1"/>
</dbReference>
<comment type="similarity">
    <text evidence="2">Belongs to the peptidase M20A family.</text>
</comment>
<evidence type="ECO:0000256" key="5">
    <source>
        <dbReference type="ARBA" id="ARBA00022833"/>
    </source>
</evidence>
<dbReference type="InterPro" id="IPR050072">
    <property type="entry name" value="Peptidase_M20A"/>
</dbReference>
<protein>
    <recommendedName>
        <fullName evidence="7">Peptidase M20 dimerisation domain-containing protein</fullName>
    </recommendedName>
</protein>
<dbReference type="Gene3D" id="1.10.150.900">
    <property type="match status" value="1"/>
</dbReference>
<accession>A0A1Y0HWS4</accession>
<dbReference type="InterPro" id="IPR011650">
    <property type="entry name" value="Peptidase_M20_dimer"/>
</dbReference>
<gene>
    <name evidence="8" type="ORF">CBR64_11215</name>
</gene>
<dbReference type="PANTHER" id="PTHR43808">
    <property type="entry name" value="ACETYLORNITHINE DEACETYLASE"/>
    <property type="match status" value="1"/>
</dbReference>
<evidence type="ECO:0000256" key="1">
    <source>
        <dbReference type="ARBA" id="ARBA00001947"/>
    </source>
</evidence>
<feature type="region of interest" description="Disordered" evidence="6">
    <location>
        <begin position="1"/>
        <end position="36"/>
    </location>
</feature>
<dbReference type="AlphaFoldDB" id="A0A1Y0HWS4"/>
<dbReference type="OrthoDB" id="7055905at2"/>
<dbReference type="EMBL" id="CP021383">
    <property type="protein sequence ID" value="ARU51966.1"/>
    <property type="molecule type" value="Genomic_DNA"/>
</dbReference>
<dbReference type="Proteomes" id="UP000196228">
    <property type="component" value="Chromosome"/>
</dbReference>
<evidence type="ECO:0000256" key="2">
    <source>
        <dbReference type="ARBA" id="ARBA00006247"/>
    </source>
</evidence>
<name>A0A1Y0HWS4_CELCE</name>
<dbReference type="Gene3D" id="3.30.70.360">
    <property type="match status" value="1"/>
</dbReference>
<comment type="cofactor">
    <cofactor evidence="1">
        <name>Zn(2+)</name>
        <dbReference type="ChEBI" id="CHEBI:29105"/>
    </cofactor>
</comment>
<feature type="domain" description="Peptidase M20 dimerisation" evidence="7">
    <location>
        <begin position="223"/>
        <end position="365"/>
    </location>
</feature>
<dbReference type="KEGG" id="cceu:CBR64_11215"/>
<dbReference type="Pfam" id="PF01546">
    <property type="entry name" value="Peptidase_M20"/>
    <property type="match status" value="1"/>
</dbReference>
<dbReference type="InterPro" id="IPR002933">
    <property type="entry name" value="Peptidase_M20"/>
</dbReference>
<dbReference type="InterPro" id="IPR001261">
    <property type="entry name" value="ArgE/DapE_CS"/>
</dbReference>
<dbReference type="SUPFAM" id="SSF53187">
    <property type="entry name" value="Zn-dependent exopeptidases"/>
    <property type="match status" value="1"/>
</dbReference>
<dbReference type="GO" id="GO:0046872">
    <property type="term" value="F:metal ion binding"/>
    <property type="evidence" value="ECO:0007669"/>
    <property type="project" value="UniProtKB-KW"/>
</dbReference>
<keyword evidence="5" id="KW-0862">Zinc</keyword>
<dbReference type="PROSITE" id="PS00758">
    <property type="entry name" value="ARGE_DAPE_CPG2_1"/>
    <property type="match status" value="1"/>
</dbReference>
<reference evidence="8 9" key="1">
    <citation type="submission" date="2017-05" db="EMBL/GenBank/DDBJ databases">
        <authorList>
            <person name="Song R."/>
            <person name="Chenine A.L."/>
            <person name="Ruprecht R.M."/>
        </authorList>
    </citation>
    <scope>NUCLEOTIDE SEQUENCE [LARGE SCALE GENOMIC DNA]</scope>
    <source>
        <strain evidence="8 9">PSBB019</strain>
    </source>
</reference>
<dbReference type="RefSeq" id="WP_087470981.1">
    <property type="nucleotide sequence ID" value="NZ_CP021383.1"/>
</dbReference>
<evidence type="ECO:0000313" key="8">
    <source>
        <dbReference type="EMBL" id="ARU51966.1"/>
    </source>
</evidence>
<proteinExistence type="inferred from homology"/>
<dbReference type="GO" id="GO:0016787">
    <property type="term" value="F:hydrolase activity"/>
    <property type="evidence" value="ECO:0007669"/>
    <property type="project" value="UniProtKB-KW"/>
</dbReference>
<evidence type="ECO:0000256" key="3">
    <source>
        <dbReference type="ARBA" id="ARBA00022723"/>
    </source>
</evidence>
<evidence type="ECO:0000256" key="6">
    <source>
        <dbReference type="SAM" id="MobiDB-lite"/>
    </source>
</evidence>
<evidence type="ECO:0000313" key="9">
    <source>
        <dbReference type="Proteomes" id="UP000196228"/>
    </source>
</evidence>
<dbReference type="Gene3D" id="3.40.630.10">
    <property type="entry name" value="Zn peptidases"/>
    <property type="match status" value="1"/>
</dbReference>
<keyword evidence="4" id="KW-0378">Hydrolase</keyword>
<feature type="compositionally biased region" description="Low complexity" evidence="6">
    <location>
        <begin position="1"/>
        <end position="19"/>
    </location>
</feature>
<dbReference type="InterPro" id="IPR036264">
    <property type="entry name" value="Bact_exopeptidase_dim_dom"/>
</dbReference>
<keyword evidence="3" id="KW-0479">Metal-binding</keyword>
<organism evidence="8 9">
    <name type="scientific">Cellulosimicrobium cellulans</name>
    <name type="common">Arthrobacter luteus</name>
    <dbReference type="NCBI Taxonomy" id="1710"/>
    <lineage>
        <taxon>Bacteria</taxon>
        <taxon>Bacillati</taxon>
        <taxon>Actinomycetota</taxon>
        <taxon>Actinomycetes</taxon>
        <taxon>Micrococcales</taxon>
        <taxon>Promicromonosporaceae</taxon>
        <taxon>Cellulosimicrobium</taxon>
    </lineage>
</organism>
<evidence type="ECO:0000256" key="4">
    <source>
        <dbReference type="ARBA" id="ARBA00022801"/>
    </source>
</evidence>
<evidence type="ECO:0000259" key="7">
    <source>
        <dbReference type="Pfam" id="PF07687"/>
    </source>
</evidence>
<sequence>MTVAAARPAAPGARPGTRPTPGPRVLADPAPAPSRTELAGRTTELLQAMIRNACVNDGTVGSGHEARNARAAADALDGLDLEVEWVEPRPGRTSLVARLRGTDPDAPSLALVGHTDVVPVEPEGWTRDPFGGELVDGWVWGRGAIDMLGLTSAFTVVTRAVAESGRRLRGDLVLAAVADEEHGSTWGVDWITQHRYDLVDVDAVLTESGGVPLGSRGSRTIAVGEKGGAGRRLRVVGRPGHGSGPYGSLNAIVLAAEAVRRITAHRGPVVIGDLWRRYVDALDLAPDVRAALLDPARIDDALPELGALASVAHATTHTTVAPTVLHAGSKPNVIPGLAEVTLDIRVLPGATPQDVADLLDDALGDLREHVHVEGDWFGEASQSPTDGAAYAAIERAVRAHAGADVVPVLGTGGTDGRFFRRRGVPAYGFGLLSEQWDPGVFRSLFQGNDERVDVESLGLTAVALHDVVTSYLG</sequence>
<dbReference type="SUPFAM" id="SSF55031">
    <property type="entry name" value="Bacterial exopeptidase dimerisation domain"/>
    <property type="match status" value="1"/>
</dbReference>
<dbReference type="PANTHER" id="PTHR43808:SF8">
    <property type="entry name" value="PEPTIDASE M20 DIMERISATION DOMAIN-CONTAINING PROTEIN"/>
    <property type="match status" value="1"/>
</dbReference>